<comment type="caution">
    <text evidence="4">The sequence shown here is derived from an EMBL/GenBank/DDBJ whole genome shotgun (WGS) entry which is preliminary data.</text>
</comment>
<keyword evidence="2" id="KW-0378">Hydrolase</keyword>
<dbReference type="GO" id="GO:0004553">
    <property type="term" value="F:hydrolase activity, hydrolyzing O-glycosyl compounds"/>
    <property type="evidence" value="ECO:0007669"/>
    <property type="project" value="InterPro"/>
</dbReference>
<dbReference type="AlphaFoldDB" id="T1BWY8"/>
<organism evidence="4">
    <name type="scientific">mine drainage metagenome</name>
    <dbReference type="NCBI Taxonomy" id="410659"/>
    <lineage>
        <taxon>unclassified sequences</taxon>
        <taxon>metagenomes</taxon>
        <taxon>ecological metagenomes</taxon>
    </lineage>
</organism>
<evidence type="ECO:0000313" key="4">
    <source>
        <dbReference type="EMBL" id="EQD58395.1"/>
    </source>
</evidence>
<protein>
    <submittedName>
        <fullName evidence="4">Alpha-galactosidase</fullName>
    </submittedName>
</protein>
<gene>
    <name evidence="4" type="ORF">B2A_04374</name>
</gene>
<name>T1BWY8_9ZZZZ</name>
<evidence type="ECO:0000256" key="1">
    <source>
        <dbReference type="ARBA" id="ARBA00009743"/>
    </source>
</evidence>
<evidence type="ECO:0000256" key="2">
    <source>
        <dbReference type="ARBA" id="ARBA00022801"/>
    </source>
</evidence>
<comment type="similarity">
    <text evidence="1">Belongs to the glycosyl hydrolase 27 family.</text>
</comment>
<dbReference type="PANTHER" id="PTHR11452">
    <property type="entry name" value="ALPHA-GALACTOSIDASE/ALPHA-N-ACETYLGALACTOSAMINIDASE"/>
    <property type="match status" value="1"/>
</dbReference>
<keyword evidence="3" id="KW-0326">Glycosidase</keyword>
<dbReference type="Gene3D" id="3.20.20.70">
    <property type="entry name" value="Aldolase class I"/>
    <property type="match status" value="1"/>
</dbReference>
<dbReference type="InterPro" id="IPR017853">
    <property type="entry name" value="GH"/>
</dbReference>
<accession>T1BWY8</accession>
<reference evidence="4" key="1">
    <citation type="submission" date="2013-08" db="EMBL/GenBank/DDBJ databases">
        <authorList>
            <person name="Mendez C."/>
            <person name="Richter M."/>
            <person name="Ferrer M."/>
            <person name="Sanchez J."/>
        </authorList>
    </citation>
    <scope>NUCLEOTIDE SEQUENCE</scope>
</reference>
<dbReference type="InterPro" id="IPR002241">
    <property type="entry name" value="Glyco_hydro_27"/>
</dbReference>
<dbReference type="InterPro" id="IPR013785">
    <property type="entry name" value="Aldolase_TIM"/>
</dbReference>
<sequence length="144" mass="15729">MGWNSWDAYGKTLTEAQFRANVRWMAKHLRRYGWRYAVIDAGWSVPAGGARAGVLRIDRYGRYLPAPDRFPSAAGARGFGPLAHYVHSLGLKFGIHIMRGIPKEAVRANLPIAGSPFHARQAADLNAPCSWDPNNDGVADNAAG</sequence>
<dbReference type="PANTHER" id="PTHR11452:SF42">
    <property type="entry name" value="ALPHA-GALACTOSIDASE"/>
    <property type="match status" value="1"/>
</dbReference>
<dbReference type="EMBL" id="AUZZ01002931">
    <property type="protein sequence ID" value="EQD58395.1"/>
    <property type="molecule type" value="Genomic_DNA"/>
</dbReference>
<evidence type="ECO:0000256" key="3">
    <source>
        <dbReference type="ARBA" id="ARBA00023295"/>
    </source>
</evidence>
<proteinExistence type="inferred from homology"/>
<feature type="non-terminal residue" evidence="4">
    <location>
        <position position="144"/>
    </location>
</feature>
<reference evidence="4" key="2">
    <citation type="journal article" date="2014" name="ISME J.">
        <title>Microbial stratification in low pH oxic and suboxic macroscopic growths along an acid mine drainage.</title>
        <authorList>
            <person name="Mendez-Garcia C."/>
            <person name="Mesa V."/>
            <person name="Sprenger R.R."/>
            <person name="Richter M."/>
            <person name="Diez M.S."/>
            <person name="Solano J."/>
            <person name="Bargiela R."/>
            <person name="Golyshina O.V."/>
            <person name="Manteca A."/>
            <person name="Ramos J.L."/>
            <person name="Gallego J.R."/>
            <person name="Llorente I."/>
            <person name="Martins Dos Santos V.A."/>
            <person name="Jensen O.N."/>
            <person name="Pelaez A.I."/>
            <person name="Sanchez J."/>
            <person name="Ferrer M."/>
        </authorList>
    </citation>
    <scope>NUCLEOTIDE SEQUENCE</scope>
</reference>
<dbReference type="GO" id="GO:0005975">
    <property type="term" value="P:carbohydrate metabolic process"/>
    <property type="evidence" value="ECO:0007669"/>
    <property type="project" value="InterPro"/>
</dbReference>
<dbReference type="SUPFAM" id="SSF51445">
    <property type="entry name" value="(Trans)glycosidases"/>
    <property type="match status" value="1"/>
</dbReference>